<dbReference type="PROSITE" id="PS51257">
    <property type="entry name" value="PROKAR_LIPOPROTEIN"/>
    <property type="match status" value="1"/>
</dbReference>
<dbReference type="PANTHER" id="PTHR43649">
    <property type="entry name" value="ARABINOSE-BINDING PROTEIN-RELATED"/>
    <property type="match status" value="1"/>
</dbReference>
<evidence type="ECO:0000256" key="1">
    <source>
        <dbReference type="ARBA" id="ARBA00022475"/>
    </source>
</evidence>
<protein>
    <submittedName>
        <fullName evidence="8">Putative arabinose-binding protein</fullName>
    </submittedName>
</protein>
<evidence type="ECO:0000256" key="6">
    <source>
        <dbReference type="SAM" id="MobiDB-lite"/>
    </source>
</evidence>
<dbReference type="PANTHER" id="PTHR43649:SF33">
    <property type="entry name" value="POLYGALACTURONAN_RHAMNOGALACTURONAN-BINDING PROTEIN YTCQ"/>
    <property type="match status" value="1"/>
</dbReference>
<dbReference type="EMBL" id="MCGH01000003">
    <property type="protein sequence ID" value="ODM04571.1"/>
    <property type="molecule type" value="Genomic_DNA"/>
</dbReference>
<evidence type="ECO:0000256" key="5">
    <source>
        <dbReference type="ARBA" id="ARBA00023288"/>
    </source>
</evidence>
<evidence type="ECO:0000313" key="8">
    <source>
        <dbReference type="EMBL" id="ODM04571.1"/>
    </source>
</evidence>
<sequence>MKVKKLTALFLSLLLVVSTAACANSGGATSNSDTAGDPKTTEKTETTDTAEPADPIKLTCWVNEQHTEIFEYGAELYNEEHPNNPIELSLEFYPVTEMHNKLLIALQSGVGAPDIVDINLTWWSNFMQGDIQLVPLNDIVEPELDHMVSSRFELYSKDGSYYGIPTHVGATCMYYNMDLIKQAGVTVEEIDAIETWDQYLEIGRRVTDATGMAWTAYETLNQRPYWPLLNECGLDYIDADGNVTMDNEENIDVLEWMYDVFQEGLATEAPGGDLINESFYNWMNGSNCASLLMPSWYMIRLMDYMPDLYGKMIVRPVPVFEEGQPRSTCVGGTPTAITSQCKHIEEAKELLYWAKLSDKGSINIWETCKFDPVNLNVWTDASLTEPMDYFSGESFFEIMMPYIENGIPSPINPSDEKSTTAQELMRNNVMYQVFVTQEKSPEQALTDAANEVRNLKN</sequence>
<feature type="signal peptide" evidence="7">
    <location>
        <begin position="1"/>
        <end position="23"/>
    </location>
</feature>
<evidence type="ECO:0000256" key="7">
    <source>
        <dbReference type="SAM" id="SignalP"/>
    </source>
</evidence>
<reference evidence="8 9" key="1">
    <citation type="submission" date="2016-07" db="EMBL/GenBank/DDBJ databases">
        <title>Characterization of isolates of Eisenbergiella tayi derived from blood cultures, using whole genome sequencing.</title>
        <authorList>
            <person name="Burdz T."/>
            <person name="Wiebe D."/>
            <person name="Huynh C."/>
            <person name="Bernard K."/>
        </authorList>
    </citation>
    <scope>NUCLEOTIDE SEQUENCE [LARGE SCALE GENOMIC DNA]</scope>
    <source>
        <strain evidence="8 9">NML 110608</strain>
    </source>
</reference>
<dbReference type="SUPFAM" id="SSF53850">
    <property type="entry name" value="Periplasmic binding protein-like II"/>
    <property type="match status" value="1"/>
</dbReference>
<name>A0A1E3A845_9FIRM</name>
<comment type="caution">
    <text evidence="8">The sequence shown here is derived from an EMBL/GenBank/DDBJ whole genome shotgun (WGS) entry which is preliminary data.</text>
</comment>
<keyword evidence="5" id="KW-0449">Lipoprotein</keyword>
<keyword evidence="3" id="KW-0472">Membrane</keyword>
<evidence type="ECO:0000256" key="4">
    <source>
        <dbReference type="ARBA" id="ARBA00023139"/>
    </source>
</evidence>
<dbReference type="Gene3D" id="3.40.190.10">
    <property type="entry name" value="Periplasmic binding protein-like II"/>
    <property type="match status" value="1"/>
</dbReference>
<dbReference type="Proteomes" id="UP000094067">
    <property type="component" value="Unassembled WGS sequence"/>
</dbReference>
<dbReference type="InterPro" id="IPR050490">
    <property type="entry name" value="Bact_solute-bd_prot1"/>
</dbReference>
<accession>A0A1E3A845</accession>
<evidence type="ECO:0000256" key="3">
    <source>
        <dbReference type="ARBA" id="ARBA00023136"/>
    </source>
</evidence>
<feature type="chain" id="PRO_5009122744" evidence="7">
    <location>
        <begin position="24"/>
        <end position="457"/>
    </location>
</feature>
<organism evidence="8 9">
    <name type="scientific">Eisenbergiella tayi</name>
    <dbReference type="NCBI Taxonomy" id="1432052"/>
    <lineage>
        <taxon>Bacteria</taxon>
        <taxon>Bacillati</taxon>
        <taxon>Bacillota</taxon>
        <taxon>Clostridia</taxon>
        <taxon>Lachnospirales</taxon>
        <taxon>Lachnospiraceae</taxon>
        <taxon>Eisenbergiella</taxon>
    </lineage>
</organism>
<proteinExistence type="predicted"/>
<dbReference type="RefSeq" id="WP_242879839.1">
    <property type="nucleotide sequence ID" value="NZ_MCGH01000003.1"/>
</dbReference>
<keyword evidence="2 7" id="KW-0732">Signal</keyword>
<feature type="region of interest" description="Disordered" evidence="6">
    <location>
        <begin position="25"/>
        <end position="52"/>
    </location>
</feature>
<keyword evidence="4" id="KW-0564">Palmitate</keyword>
<dbReference type="Pfam" id="PF01547">
    <property type="entry name" value="SBP_bac_1"/>
    <property type="match status" value="1"/>
</dbReference>
<dbReference type="AlphaFoldDB" id="A0A1E3A845"/>
<evidence type="ECO:0000256" key="2">
    <source>
        <dbReference type="ARBA" id="ARBA00022729"/>
    </source>
</evidence>
<dbReference type="InterPro" id="IPR006059">
    <property type="entry name" value="SBP"/>
</dbReference>
<dbReference type="PATRIC" id="fig|1432052.4.peg.5986"/>
<keyword evidence="1" id="KW-1003">Cell membrane</keyword>
<gene>
    <name evidence="8" type="primary">araN_8</name>
    <name evidence="8" type="ORF">BEI61_05379</name>
</gene>
<evidence type="ECO:0000313" key="9">
    <source>
        <dbReference type="Proteomes" id="UP000094067"/>
    </source>
</evidence>